<evidence type="ECO:0000256" key="2">
    <source>
        <dbReference type="ARBA" id="ARBA00023015"/>
    </source>
</evidence>
<evidence type="ECO:0000259" key="7">
    <source>
        <dbReference type="PROSITE" id="PS51519"/>
    </source>
</evidence>
<dbReference type="PANTHER" id="PTHR46373:SF2">
    <property type="entry name" value="RWP-RK DOMAIN-CONTAINING PROTEIN"/>
    <property type="match status" value="1"/>
</dbReference>
<keyword evidence="3" id="KW-0175">Coiled coil</keyword>
<comment type="function">
    <text evidence="1">Putative transcription factor.</text>
</comment>
<keyword evidence="9" id="KW-1185">Reference proteome</keyword>
<keyword evidence="2" id="KW-0805">Transcription regulation</keyword>
<evidence type="ECO:0000256" key="5">
    <source>
        <dbReference type="ARBA" id="ARBA00023163"/>
    </source>
</evidence>
<dbReference type="AlphaFoldDB" id="A0A2P4YSC9"/>
<dbReference type="Proteomes" id="UP000237271">
    <property type="component" value="Unassembled WGS sequence"/>
</dbReference>
<dbReference type="GO" id="GO:0003677">
    <property type="term" value="F:DNA binding"/>
    <property type="evidence" value="ECO:0007669"/>
    <property type="project" value="UniProtKB-KW"/>
</dbReference>
<proteinExistence type="predicted"/>
<protein>
    <recommendedName>
        <fullName evidence="7">RWP-RK domain-containing protein</fullName>
    </recommendedName>
</protein>
<dbReference type="GO" id="GO:0003700">
    <property type="term" value="F:DNA-binding transcription factor activity"/>
    <property type="evidence" value="ECO:0007669"/>
    <property type="project" value="InterPro"/>
</dbReference>
<evidence type="ECO:0000313" key="8">
    <source>
        <dbReference type="EMBL" id="POM80697.1"/>
    </source>
</evidence>
<dbReference type="OrthoDB" id="6270329at2759"/>
<keyword evidence="6" id="KW-0539">Nucleus</keyword>
<reference evidence="8 9" key="1">
    <citation type="journal article" date="2017" name="Genome Biol. Evol.">
        <title>Phytophthora megakarya and P. palmivora, closely related causal agents of cacao black pod rot, underwent increases in genome sizes and gene numbers by different mechanisms.</title>
        <authorList>
            <person name="Ali S.S."/>
            <person name="Shao J."/>
            <person name="Lary D.J."/>
            <person name="Kronmiller B."/>
            <person name="Shen D."/>
            <person name="Strem M.D."/>
            <person name="Amoako-Attah I."/>
            <person name="Akrofi A.Y."/>
            <person name="Begoude B.A."/>
            <person name="Ten Hoopen G.M."/>
            <person name="Coulibaly K."/>
            <person name="Kebe B.I."/>
            <person name="Melnick R.L."/>
            <person name="Guiltinan M.J."/>
            <person name="Tyler B.M."/>
            <person name="Meinhardt L.W."/>
            <person name="Bailey B.A."/>
        </authorList>
    </citation>
    <scope>NUCLEOTIDE SEQUENCE [LARGE SCALE GENOMIC DNA]</scope>
    <source>
        <strain evidence="9">sbr112.9</strain>
    </source>
</reference>
<dbReference type="EMBL" id="NCKW01000330">
    <property type="protein sequence ID" value="POM80697.1"/>
    <property type="molecule type" value="Genomic_DNA"/>
</dbReference>
<keyword evidence="4" id="KW-0238">DNA-binding</keyword>
<keyword evidence="5" id="KW-0804">Transcription</keyword>
<organism evidence="8 9">
    <name type="scientific">Phytophthora palmivora</name>
    <dbReference type="NCBI Taxonomy" id="4796"/>
    <lineage>
        <taxon>Eukaryota</taxon>
        <taxon>Sar</taxon>
        <taxon>Stramenopiles</taxon>
        <taxon>Oomycota</taxon>
        <taxon>Peronosporomycetes</taxon>
        <taxon>Peronosporales</taxon>
        <taxon>Peronosporaceae</taxon>
        <taxon>Phytophthora</taxon>
    </lineage>
</organism>
<evidence type="ECO:0000256" key="6">
    <source>
        <dbReference type="ARBA" id="ARBA00023242"/>
    </source>
</evidence>
<dbReference type="PROSITE" id="PS51519">
    <property type="entry name" value="RWP_RK"/>
    <property type="match status" value="1"/>
</dbReference>
<sequence length="104" mass="11968">MSPACNFEAFSLHFHLPLKVAAERIGVRATAFKKRCRAIGIRHWPYRKVRSLKRSLQELNRCKEQAPLSDKQQAQYATFKRQLDKLMAPETYGLDPSCCHSCTS</sequence>
<evidence type="ECO:0000256" key="1">
    <source>
        <dbReference type="ARBA" id="ARBA00004049"/>
    </source>
</evidence>
<evidence type="ECO:0000256" key="3">
    <source>
        <dbReference type="ARBA" id="ARBA00023054"/>
    </source>
</evidence>
<comment type="caution">
    <text evidence="8">The sequence shown here is derived from an EMBL/GenBank/DDBJ whole genome shotgun (WGS) entry which is preliminary data.</text>
</comment>
<dbReference type="Pfam" id="PF02042">
    <property type="entry name" value="RWP-RK"/>
    <property type="match status" value="1"/>
</dbReference>
<gene>
    <name evidence="8" type="ORF">PHPALM_1435</name>
</gene>
<feature type="domain" description="RWP-RK" evidence="7">
    <location>
        <begin position="1"/>
        <end position="72"/>
    </location>
</feature>
<dbReference type="PANTHER" id="PTHR46373">
    <property type="entry name" value="PROTEIN RKD4"/>
    <property type="match status" value="1"/>
</dbReference>
<name>A0A2P4YSC9_9STRA</name>
<evidence type="ECO:0000313" key="9">
    <source>
        <dbReference type="Proteomes" id="UP000237271"/>
    </source>
</evidence>
<accession>A0A2P4YSC9</accession>
<dbReference type="InterPro" id="IPR003035">
    <property type="entry name" value="RWP-RK_dom"/>
</dbReference>
<evidence type="ECO:0000256" key="4">
    <source>
        <dbReference type="ARBA" id="ARBA00023125"/>
    </source>
</evidence>
<dbReference type="InterPro" id="IPR044607">
    <property type="entry name" value="RKD-like"/>
</dbReference>